<name>A0A4R7J1Q4_9ACTN</name>
<proteinExistence type="inferred from homology"/>
<dbReference type="InterPro" id="IPR044751">
    <property type="entry name" value="Ion_transp-like_CBS"/>
</dbReference>
<dbReference type="RefSeq" id="WP_243831908.1">
    <property type="nucleotide sequence ID" value="NZ_SOAW01000002.1"/>
</dbReference>
<evidence type="ECO:0000256" key="7">
    <source>
        <dbReference type="ARBA" id="ARBA00023122"/>
    </source>
</evidence>
<evidence type="ECO:0000313" key="14">
    <source>
        <dbReference type="EMBL" id="TDT30945.1"/>
    </source>
</evidence>
<dbReference type="Gene3D" id="3.30.465.10">
    <property type="match status" value="1"/>
</dbReference>
<feature type="transmembrane region" description="Helical" evidence="11">
    <location>
        <begin position="136"/>
        <end position="158"/>
    </location>
</feature>
<keyword evidence="6 10" id="KW-1133">Transmembrane helix</keyword>
<dbReference type="PANTHER" id="PTHR43099:SF5">
    <property type="entry name" value="HLYC_CORC FAMILY TRANSPORTER"/>
    <property type="match status" value="1"/>
</dbReference>
<keyword evidence="7 9" id="KW-0129">CBS domain</keyword>
<accession>A0A4R7J1Q4</accession>
<feature type="domain" description="CBS" evidence="12">
    <location>
        <begin position="218"/>
        <end position="277"/>
    </location>
</feature>
<comment type="similarity">
    <text evidence="2">Belongs to the UPF0053 family.</text>
</comment>
<protein>
    <submittedName>
        <fullName evidence="14">Putative hemolysin</fullName>
    </submittedName>
</protein>
<feature type="transmembrane region" description="Helical" evidence="11">
    <location>
        <begin position="60"/>
        <end position="84"/>
    </location>
</feature>
<evidence type="ECO:0000256" key="10">
    <source>
        <dbReference type="PROSITE-ProRule" id="PRU01193"/>
    </source>
</evidence>
<evidence type="ECO:0000256" key="1">
    <source>
        <dbReference type="ARBA" id="ARBA00004651"/>
    </source>
</evidence>
<dbReference type="PROSITE" id="PS51846">
    <property type="entry name" value="CNNM"/>
    <property type="match status" value="1"/>
</dbReference>
<dbReference type="InterPro" id="IPR051676">
    <property type="entry name" value="UPF0053_domain"/>
</dbReference>
<dbReference type="InterPro" id="IPR036318">
    <property type="entry name" value="FAD-bd_PCMH-like_sf"/>
</dbReference>
<dbReference type="InterPro" id="IPR000644">
    <property type="entry name" value="CBS_dom"/>
</dbReference>
<dbReference type="Pfam" id="PF03471">
    <property type="entry name" value="CorC_HlyC"/>
    <property type="match status" value="1"/>
</dbReference>
<evidence type="ECO:0000259" key="13">
    <source>
        <dbReference type="PROSITE" id="PS51846"/>
    </source>
</evidence>
<evidence type="ECO:0000256" key="11">
    <source>
        <dbReference type="SAM" id="Phobius"/>
    </source>
</evidence>
<dbReference type="Pfam" id="PF00571">
    <property type="entry name" value="CBS"/>
    <property type="match status" value="2"/>
</dbReference>
<comment type="caution">
    <text evidence="14">The sequence shown here is derived from an EMBL/GenBank/DDBJ whole genome shotgun (WGS) entry which is preliminary data.</text>
</comment>
<keyword evidence="4 10" id="KW-0812">Transmembrane</keyword>
<dbReference type="InterPro" id="IPR002550">
    <property type="entry name" value="CNNM"/>
</dbReference>
<evidence type="ECO:0000256" key="3">
    <source>
        <dbReference type="ARBA" id="ARBA00022475"/>
    </source>
</evidence>
<keyword evidence="5" id="KW-0677">Repeat</keyword>
<reference evidence="14 15" key="1">
    <citation type="submission" date="2019-03" db="EMBL/GenBank/DDBJ databases">
        <title>Genomic Encyclopedia of Archaeal and Bacterial Type Strains, Phase II (KMG-II): from individual species to whole genera.</title>
        <authorList>
            <person name="Goeker M."/>
        </authorList>
    </citation>
    <scope>NUCLEOTIDE SEQUENCE [LARGE SCALE GENOMIC DNA]</scope>
    <source>
        <strain evidence="14 15">DSM 24323</strain>
    </source>
</reference>
<dbReference type="CDD" id="cd04590">
    <property type="entry name" value="CBS_pair_CorC_HlyC_assoc"/>
    <property type="match status" value="1"/>
</dbReference>
<dbReference type="Proteomes" id="UP000295371">
    <property type="component" value="Unassembled WGS sequence"/>
</dbReference>
<dbReference type="SMART" id="SM00116">
    <property type="entry name" value="CBS"/>
    <property type="match status" value="2"/>
</dbReference>
<evidence type="ECO:0000259" key="12">
    <source>
        <dbReference type="PROSITE" id="PS51371"/>
    </source>
</evidence>
<dbReference type="InterPro" id="IPR005170">
    <property type="entry name" value="Transptr-assoc_dom"/>
</dbReference>
<dbReference type="SMART" id="SM01091">
    <property type="entry name" value="CorC_HlyC"/>
    <property type="match status" value="1"/>
</dbReference>
<dbReference type="PANTHER" id="PTHR43099">
    <property type="entry name" value="UPF0053 PROTEIN YRKA"/>
    <property type="match status" value="1"/>
</dbReference>
<dbReference type="SUPFAM" id="SSF54631">
    <property type="entry name" value="CBS-domain pair"/>
    <property type="match status" value="1"/>
</dbReference>
<feature type="transmembrane region" description="Helical" evidence="11">
    <location>
        <begin position="104"/>
        <end position="124"/>
    </location>
</feature>
<dbReference type="PROSITE" id="PS51371">
    <property type="entry name" value="CBS"/>
    <property type="match status" value="2"/>
</dbReference>
<dbReference type="Gene3D" id="3.10.580.10">
    <property type="entry name" value="CBS-domain"/>
    <property type="match status" value="1"/>
</dbReference>
<organism evidence="14 15">
    <name type="scientific">Naumannella halotolerans</name>
    <dbReference type="NCBI Taxonomy" id="993414"/>
    <lineage>
        <taxon>Bacteria</taxon>
        <taxon>Bacillati</taxon>
        <taxon>Actinomycetota</taxon>
        <taxon>Actinomycetes</taxon>
        <taxon>Propionibacteriales</taxon>
        <taxon>Propionibacteriaceae</taxon>
        <taxon>Naumannella</taxon>
    </lineage>
</organism>
<feature type="domain" description="CNNM transmembrane" evidence="13">
    <location>
        <begin position="2"/>
        <end position="199"/>
    </location>
</feature>
<keyword evidence="15" id="KW-1185">Reference proteome</keyword>
<dbReference type="GO" id="GO:0050660">
    <property type="term" value="F:flavin adenine dinucleotide binding"/>
    <property type="evidence" value="ECO:0007669"/>
    <property type="project" value="InterPro"/>
</dbReference>
<evidence type="ECO:0000256" key="8">
    <source>
        <dbReference type="ARBA" id="ARBA00023136"/>
    </source>
</evidence>
<keyword evidence="8 10" id="KW-0472">Membrane</keyword>
<evidence type="ECO:0000256" key="2">
    <source>
        <dbReference type="ARBA" id="ARBA00006337"/>
    </source>
</evidence>
<keyword evidence="3" id="KW-1003">Cell membrane</keyword>
<dbReference type="AlphaFoldDB" id="A0A4R7J1Q4"/>
<evidence type="ECO:0000313" key="15">
    <source>
        <dbReference type="Proteomes" id="UP000295371"/>
    </source>
</evidence>
<feature type="domain" description="CBS" evidence="12">
    <location>
        <begin position="281"/>
        <end position="338"/>
    </location>
</feature>
<gene>
    <name evidence="14" type="ORF">CLV29_2353</name>
</gene>
<sequence>MIDWGTLADFGLVLLFVLIGGVFAATELALVSLRESQIRSIEDSPRGAKVATLARDPNRFLAAVQIGVTVAGFFSAAFGAATIAPDISPYFVRWGIPEAAAGTLATVIMTLIIAYLSLVLGELVPKRIALQRSTGVAMAVGPALSRFAVLMRPAIWVLSVSTNALVRLLGGDPNAHTEEVSDEELRDIVSSHEGLSADERQMLDDVFEARERSLREVMRPRHEVAFLAADQPLEEAAAEVEELPYSRYPITGENFDDVIGFLHIRDLIGRRATNSRVVGDVARNILSLPNSNRVLPTVELMREKRVHMAVVIDEYGGTDGIVTLEDLLEEIVGEIADEYDTEEKVHEVGSTTISAGLSIEDFAQETGVELPDGDYETVAGYVISQLGRLAEVGDQVGTPSGAMLTVNEVDGHRISEVTVSTPEPPATEAEPAD</sequence>
<evidence type="ECO:0000256" key="9">
    <source>
        <dbReference type="PROSITE-ProRule" id="PRU00703"/>
    </source>
</evidence>
<evidence type="ECO:0000256" key="5">
    <source>
        <dbReference type="ARBA" id="ARBA00022737"/>
    </source>
</evidence>
<dbReference type="EMBL" id="SOAW01000002">
    <property type="protein sequence ID" value="TDT30945.1"/>
    <property type="molecule type" value="Genomic_DNA"/>
</dbReference>
<dbReference type="SUPFAM" id="SSF56176">
    <property type="entry name" value="FAD-binding/transporter-associated domain-like"/>
    <property type="match status" value="1"/>
</dbReference>
<dbReference type="FunFam" id="3.10.580.10:FF:000002">
    <property type="entry name" value="Magnesium/cobalt efflux protein CorC"/>
    <property type="match status" value="1"/>
</dbReference>
<dbReference type="GO" id="GO:0005886">
    <property type="term" value="C:plasma membrane"/>
    <property type="evidence" value="ECO:0007669"/>
    <property type="project" value="UniProtKB-SubCell"/>
</dbReference>
<feature type="transmembrane region" description="Helical" evidence="11">
    <location>
        <begin position="12"/>
        <end position="31"/>
    </location>
</feature>
<dbReference type="InterPro" id="IPR046342">
    <property type="entry name" value="CBS_dom_sf"/>
</dbReference>
<dbReference type="Pfam" id="PF01595">
    <property type="entry name" value="CNNM"/>
    <property type="match status" value="1"/>
</dbReference>
<comment type="subcellular location">
    <subcellularLocation>
        <location evidence="1">Cell membrane</location>
        <topology evidence="1">Multi-pass membrane protein</topology>
    </subcellularLocation>
</comment>
<dbReference type="InterPro" id="IPR016169">
    <property type="entry name" value="FAD-bd_PCMH_sub2"/>
</dbReference>
<evidence type="ECO:0000256" key="6">
    <source>
        <dbReference type="ARBA" id="ARBA00022989"/>
    </source>
</evidence>
<evidence type="ECO:0000256" key="4">
    <source>
        <dbReference type="ARBA" id="ARBA00022692"/>
    </source>
</evidence>